<dbReference type="OrthoDB" id="10507926at2759"/>
<dbReference type="AlphaFoldDB" id="A0A4Z1HR57"/>
<comment type="caution">
    <text evidence="2">The sequence shown here is derived from an EMBL/GenBank/DDBJ whole genome shotgun (WGS) entry which is preliminary data.</text>
</comment>
<dbReference type="EMBL" id="PQXJ01000361">
    <property type="protein sequence ID" value="TGO51305.1"/>
    <property type="molecule type" value="Genomic_DNA"/>
</dbReference>
<feature type="compositionally biased region" description="Basic and acidic residues" evidence="1">
    <location>
        <begin position="16"/>
        <end position="46"/>
    </location>
</feature>
<feature type="region of interest" description="Disordered" evidence="1">
    <location>
        <begin position="1"/>
        <end position="48"/>
    </location>
</feature>
<reference evidence="2 3" key="1">
    <citation type="submission" date="2017-12" db="EMBL/GenBank/DDBJ databases">
        <title>Comparative genomics of Botrytis spp.</title>
        <authorList>
            <person name="Valero-Jimenez C.A."/>
            <person name="Tapia P."/>
            <person name="Veloso J."/>
            <person name="Silva-Moreno E."/>
            <person name="Staats M."/>
            <person name="Valdes J.H."/>
            <person name="Van Kan J.A.L."/>
        </authorList>
    </citation>
    <scope>NUCLEOTIDE SEQUENCE [LARGE SCALE GENOMIC DNA]</scope>
    <source>
        <strain evidence="2 3">MUCL2120</strain>
    </source>
</reference>
<keyword evidence="3" id="KW-1185">Reference proteome</keyword>
<protein>
    <submittedName>
        <fullName evidence="2">Uncharacterized protein</fullName>
    </submittedName>
</protein>
<dbReference type="Proteomes" id="UP000297452">
    <property type="component" value="Unassembled WGS sequence"/>
</dbReference>
<sequence>MDDGKDQNAGGKRQKCRMEHEIVREEKTRKNPDQMETNPMEKKVESKPSLQVVEVVLCRKRVNCRGTALKSSDHKRAC</sequence>
<evidence type="ECO:0000313" key="3">
    <source>
        <dbReference type="Proteomes" id="UP000297452"/>
    </source>
</evidence>
<gene>
    <name evidence="2" type="ORF">BOTNAR_0361g00050</name>
</gene>
<evidence type="ECO:0000256" key="1">
    <source>
        <dbReference type="SAM" id="MobiDB-lite"/>
    </source>
</evidence>
<proteinExistence type="predicted"/>
<name>A0A4Z1HR57_9HELO</name>
<evidence type="ECO:0000313" key="2">
    <source>
        <dbReference type="EMBL" id="TGO51305.1"/>
    </source>
</evidence>
<organism evidence="2 3">
    <name type="scientific">Botryotinia narcissicola</name>
    <dbReference type="NCBI Taxonomy" id="278944"/>
    <lineage>
        <taxon>Eukaryota</taxon>
        <taxon>Fungi</taxon>
        <taxon>Dikarya</taxon>
        <taxon>Ascomycota</taxon>
        <taxon>Pezizomycotina</taxon>
        <taxon>Leotiomycetes</taxon>
        <taxon>Helotiales</taxon>
        <taxon>Sclerotiniaceae</taxon>
        <taxon>Botryotinia</taxon>
    </lineage>
</organism>
<accession>A0A4Z1HR57</accession>